<dbReference type="GO" id="GO:0046872">
    <property type="term" value="F:metal ion binding"/>
    <property type="evidence" value="ECO:0007669"/>
    <property type="project" value="UniProtKB-KW"/>
</dbReference>
<evidence type="ECO:0000259" key="11">
    <source>
        <dbReference type="Pfam" id="PF05826"/>
    </source>
</evidence>
<evidence type="ECO:0000256" key="10">
    <source>
        <dbReference type="SAM" id="SignalP"/>
    </source>
</evidence>
<feature type="chain" id="PRO_5039911964" description="phospholipase A2" evidence="10">
    <location>
        <begin position="20"/>
        <end position="359"/>
    </location>
</feature>
<dbReference type="Gene3D" id="1.20.90.10">
    <property type="entry name" value="Phospholipase A2 domain"/>
    <property type="match status" value="1"/>
</dbReference>
<evidence type="ECO:0000256" key="5">
    <source>
        <dbReference type="ARBA" id="ARBA00022723"/>
    </source>
</evidence>
<evidence type="ECO:0000256" key="1">
    <source>
        <dbReference type="ARBA" id="ARBA00001913"/>
    </source>
</evidence>
<proteinExistence type="predicted"/>
<dbReference type="EC" id="3.1.1.4" evidence="3"/>
<dbReference type="PANTHER" id="PTHR12253">
    <property type="entry name" value="RH14732P"/>
    <property type="match status" value="1"/>
</dbReference>
<evidence type="ECO:0000256" key="7">
    <source>
        <dbReference type="ARBA" id="ARBA00022837"/>
    </source>
</evidence>
<sequence length="359" mass="41546">MRTGIRLHLAHFIVLSSRALIPDTTNQEFFCLRTKSEPGRTQCSFLRRPSAVASVLFYWTIWTAEHRVEECSVSAEPALIQSYMSVCHERGIWDLHKTSSLRLDIVTLLLEAGSPCEFRPISLANLKWHRYLDTGYQMGSATRMRQKRAWILPGTLWCGRGSRAGDYEQLGMFERVDRCCREHDHCDHIIRPFTVNFGVFNPTLFTISHCDCDHRFKQCLLKINDTVSNMVGYTFYNILKVQCFELIQKRRCTKINWIGMLTDHLKQLESIVLLEKLLWKFVSTSCIEIPNTKECSNNTRCSAILCKATALESSLIKLEGQATIKNRKISTSERVPNQLYKRCLRILRPRSQKHVKHSA</sequence>
<evidence type="ECO:0000256" key="4">
    <source>
        <dbReference type="ARBA" id="ARBA00022525"/>
    </source>
</evidence>
<keyword evidence="10" id="KW-0732">Signal</keyword>
<dbReference type="InterPro" id="IPR036444">
    <property type="entry name" value="PLipase_A2_dom_sf"/>
</dbReference>
<evidence type="ECO:0000256" key="3">
    <source>
        <dbReference type="ARBA" id="ARBA00013278"/>
    </source>
</evidence>
<dbReference type="InterPro" id="IPR033113">
    <property type="entry name" value="PLA2_histidine"/>
</dbReference>
<dbReference type="FunFam" id="1.20.90.10:FF:000002">
    <property type="entry name" value="Phospholipase A2 group III"/>
    <property type="match status" value="1"/>
</dbReference>
<dbReference type="GO" id="GO:0050482">
    <property type="term" value="P:arachidonate secretion"/>
    <property type="evidence" value="ECO:0007669"/>
    <property type="project" value="InterPro"/>
</dbReference>
<keyword evidence="4" id="KW-0964">Secreted</keyword>
<dbReference type="CDD" id="cd04704">
    <property type="entry name" value="PLA2_bee_venom_like"/>
    <property type="match status" value="1"/>
</dbReference>
<evidence type="ECO:0000313" key="13">
    <source>
        <dbReference type="RefSeq" id="XP_017307349.2"/>
    </source>
</evidence>
<name>A0A2D0PMW4_ICTPU</name>
<keyword evidence="5" id="KW-0479">Metal-binding</keyword>
<comment type="subcellular location">
    <subcellularLocation>
        <location evidence="2">Secreted</location>
    </subcellularLocation>
</comment>
<evidence type="ECO:0000256" key="6">
    <source>
        <dbReference type="ARBA" id="ARBA00022801"/>
    </source>
</evidence>
<keyword evidence="9" id="KW-1015">Disulfide bond</keyword>
<evidence type="ECO:0000256" key="9">
    <source>
        <dbReference type="ARBA" id="ARBA00023157"/>
    </source>
</evidence>
<dbReference type="SUPFAM" id="SSF48619">
    <property type="entry name" value="Phospholipase A2, PLA2"/>
    <property type="match status" value="1"/>
</dbReference>
<evidence type="ECO:0000256" key="8">
    <source>
        <dbReference type="ARBA" id="ARBA00023098"/>
    </source>
</evidence>
<dbReference type="GO" id="GO:0005576">
    <property type="term" value="C:extracellular region"/>
    <property type="evidence" value="ECO:0007669"/>
    <property type="project" value="UniProtKB-SubCell"/>
</dbReference>
<dbReference type="GO" id="GO:0004623">
    <property type="term" value="F:phospholipase A2 activity"/>
    <property type="evidence" value="ECO:0007669"/>
    <property type="project" value="UniProtKB-EC"/>
</dbReference>
<dbReference type="InterPro" id="IPR016090">
    <property type="entry name" value="PLA2-like_dom"/>
</dbReference>
<dbReference type="Proteomes" id="UP000221080">
    <property type="component" value="Chromosome 22"/>
</dbReference>
<accession>A0A2D0PMW4</accession>
<dbReference type="PROSITE" id="PS00118">
    <property type="entry name" value="PA2_HIS"/>
    <property type="match status" value="1"/>
</dbReference>
<keyword evidence="8" id="KW-0443">Lipid metabolism</keyword>
<keyword evidence="6" id="KW-0378">Hydrolase</keyword>
<evidence type="ECO:0000313" key="12">
    <source>
        <dbReference type="Proteomes" id="UP000221080"/>
    </source>
</evidence>
<gene>
    <name evidence="13" type="primary">LOC108255707</name>
</gene>
<reference evidence="13" key="2">
    <citation type="submission" date="2025-08" db="UniProtKB">
        <authorList>
            <consortium name="RefSeq"/>
        </authorList>
    </citation>
    <scope>IDENTIFICATION</scope>
    <source>
        <tissue evidence="13">Blood</tissue>
    </source>
</reference>
<comment type="cofactor">
    <cofactor evidence="1">
        <name>Ca(2+)</name>
        <dbReference type="ChEBI" id="CHEBI:29108"/>
    </cofactor>
</comment>
<keyword evidence="12" id="KW-1185">Reference proteome</keyword>
<organism evidence="12 13">
    <name type="scientific">Ictalurus punctatus</name>
    <name type="common">Channel catfish</name>
    <name type="synonym">Silurus punctatus</name>
    <dbReference type="NCBI Taxonomy" id="7998"/>
    <lineage>
        <taxon>Eukaryota</taxon>
        <taxon>Metazoa</taxon>
        <taxon>Chordata</taxon>
        <taxon>Craniata</taxon>
        <taxon>Vertebrata</taxon>
        <taxon>Euteleostomi</taxon>
        <taxon>Actinopterygii</taxon>
        <taxon>Neopterygii</taxon>
        <taxon>Teleostei</taxon>
        <taxon>Ostariophysi</taxon>
        <taxon>Siluriformes</taxon>
        <taxon>Ictaluridae</taxon>
        <taxon>Ictalurus</taxon>
    </lineage>
</organism>
<dbReference type="RefSeq" id="XP_017307349.2">
    <property type="nucleotide sequence ID" value="XM_017451860.3"/>
</dbReference>
<feature type="signal peptide" evidence="10">
    <location>
        <begin position="1"/>
        <end position="19"/>
    </location>
</feature>
<feature type="domain" description="Phospholipase A2-like central" evidence="11">
    <location>
        <begin position="151"/>
        <end position="245"/>
    </location>
</feature>
<protein>
    <recommendedName>
        <fullName evidence="3">phospholipase A2</fullName>
        <ecNumber evidence="3">3.1.1.4</ecNumber>
    </recommendedName>
</protein>
<reference evidence="12" key="1">
    <citation type="journal article" date="2016" name="Nat. Commun.">
        <title>The channel catfish genome sequence provides insights into the evolution of scale formation in teleosts.</title>
        <authorList>
            <person name="Liu Z."/>
            <person name="Liu S."/>
            <person name="Yao J."/>
            <person name="Bao L."/>
            <person name="Zhang J."/>
            <person name="Li Y."/>
            <person name="Jiang C."/>
            <person name="Sun L."/>
            <person name="Wang R."/>
            <person name="Zhang Y."/>
            <person name="Zhou T."/>
            <person name="Zeng Q."/>
            <person name="Fu Q."/>
            <person name="Gao S."/>
            <person name="Li N."/>
            <person name="Koren S."/>
            <person name="Jiang Y."/>
            <person name="Zimin A."/>
            <person name="Xu P."/>
            <person name="Phillippy A.M."/>
            <person name="Geng X."/>
            <person name="Song L."/>
            <person name="Sun F."/>
            <person name="Li C."/>
            <person name="Wang X."/>
            <person name="Chen A."/>
            <person name="Jin Y."/>
            <person name="Yuan Z."/>
            <person name="Yang Y."/>
            <person name="Tan S."/>
            <person name="Peatman E."/>
            <person name="Lu J."/>
            <person name="Qin Z."/>
            <person name="Dunham R."/>
            <person name="Li Z."/>
            <person name="Sonstegard T."/>
            <person name="Feng J."/>
            <person name="Danzmann R.G."/>
            <person name="Schroeder S."/>
            <person name="Scheffler B."/>
            <person name="Duke M.V."/>
            <person name="Ballard L."/>
            <person name="Kucuktas H."/>
            <person name="Kaltenboeck L."/>
            <person name="Liu H."/>
            <person name="Armbruster J."/>
            <person name="Xie Y."/>
            <person name="Kirby M.L."/>
            <person name="Tian Y."/>
            <person name="Flanagan M.E."/>
            <person name="Mu W."/>
            <person name="Waldbieser G.C."/>
        </authorList>
    </citation>
    <scope>NUCLEOTIDE SEQUENCE [LARGE SCALE GENOMIC DNA]</scope>
    <source>
        <strain evidence="12">SDA103</strain>
    </source>
</reference>
<dbReference type="Pfam" id="PF05826">
    <property type="entry name" value="Phospholip_A2_2"/>
    <property type="match status" value="1"/>
</dbReference>
<dbReference type="GeneID" id="108255707"/>
<dbReference type="AlphaFoldDB" id="A0A2D0PMW4"/>
<keyword evidence="7" id="KW-0106">Calcium</keyword>
<dbReference type="GO" id="GO:0006644">
    <property type="term" value="P:phospholipid metabolic process"/>
    <property type="evidence" value="ECO:0007669"/>
    <property type="project" value="InterPro"/>
</dbReference>
<evidence type="ECO:0000256" key="2">
    <source>
        <dbReference type="ARBA" id="ARBA00004613"/>
    </source>
</evidence>